<accession>A0A446BRS2</accession>
<dbReference type="EMBL" id="OUUZ01000015">
    <property type="protein sequence ID" value="SPQ25212.1"/>
    <property type="molecule type" value="Genomic_DNA"/>
</dbReference>
<dbReference type="AlphaFoldDB" id="A0A446BRS2"/>
<gene>
    <name evidence="1" type="ORF">TT172_LOCUS7631</name>
</gene>
<evidence type="ECO:0000313" key="1">
    <source>
        <dbReference type="EMBL" id="SPQ25212.1"/>
    </source>
</evidence>
<protein>
    <submittedName>
        <fullName evidence="1">564b39cf-d854-4b38-961d-fcc91d78de8d</fullName>
    </submittedName>
</protein>
<name>A0A446BRS2_9PEZI</name>
<evidence type="ECO:0000313" key="2">
    <source>
        <dbReference type="Proteomes" id="UP000289323"/>
    </source>
</evidence>
<sequence length="21" mass="2395">MASSQKVYTFEKLKGAENYVT</sequence>
<dbReference type="Proteomes" id="UP000289323">
    <property type="component" value="Unassembled WGS sequence"/>
</dbReference>
<reference evidence="1 2" key="1">
    <citation type="submission" date="2018-04" db="EMBL/GenBank/DDBJ databases">
        <authorList>
            <person name="Huttner S."/>
            <person name="Dainat J."/>
        </authorList>
    </citation>
    <scope>NUCLEOTIDE SEQUENCE [LARGE SCALE GENOMIC DNA]</scope>
</reference>
<organism evidence="1 2">
    <name type="scientific">Thermothielavioides terrestris</name>
    <dbReference type="NCBI Taxonomy" id="2587410"/>
    <lineage>
        <taxon>Eukaryota</taxon>
        <taxon>Fungi</taxon>
        <taxon>Dikarya</taxon>
        <taxon>Ascomycota</taxon>
        <taxon>Pezizomycotina</taxon>
        <taxon>Sordariomycetes</taxon>
        <taxon>Sordariomycetidae</taxon>
        <taxon>Sordariales</taxon>
        <taxon>Chaetomiaceae</taxon>
        <taxon>Thermothielavioides</taxon>
    </lineage>
</organism>
<proteinExistence type="predicted"/>